<evidence type="ECO:0000256" key="5">
    <source>
        <dbReference type="ARBA" id="ARBA00048348"/>
    </source>
</evidence>
<protein>
    <recommendedName>
        <fullName evidence="7">Carbonic anhydrase</fullName>
        <ecNumber evidence="7">4.2.1.1</ecNumber>
    </recommendedName>
    <alternativeName>
        <fullName evidence="7">Carbonate dehydratase</fullName>
    </alternativeName>
</protein>
<comment type="catalytic activity">
    <reaction evidence="5 7">
        <text>hydrogencarbonate + H(+) = CO2 + H2O</text>
        <dbReference type="Rhea" id="RHEA:10748"/>
        <dbReference type="ChEBI" id="CHEBI:15377"/>
        <dbReference type="ChEBI" id="CHEBI:15378"/>
        <dbReference type="ChEBI" id="CHEBI:16526"/>
        <dbReference type="ChEBI" id="CHEBI:17544"/>
        <dbReference type="EC" id="4.2.1.1"/>
    </reaction>
</comment>
<dbReference type="SMART" id="SM00947">
    <property type="entry name" value="Pro_CA"/>
    <property type="match status" value="1"/>
</dbReference>
<dbReference type="Proteomes" id="UP000243900">
    <property type="component" value="Unassembled WGS sequence"/>
</dbReference>
<comment type="similarity">
    <text evidence="1 7">Belongs to the beta-class carbonic anhydrase family.</text>
</comment>
<feature type="binding site" evidence="6">
    <location>
        <position position="41"/>
    </location>
    <ligand>
        <name>Zn(2+)</name>
        <dbReference type="ChEBI" id="CHEBI:29105"/>
    </ligand>
</feature>
<dbReference type="GO" id="GO:0004089">
    <property type="term" value="F:carbonate dehydratase activity"/>
    <property type="evidence" value="ECO:0007669"/>
    <property type="project" value="UniProtKB-UniRule"/>
</dbReference>
<keyword evidence="2 6" id="KW-0479">Metal-binding</keyword>
<dbReference type="FunFam" id="3.40.1050.10:FF:000001">
    <property type="entry name" value="Carbonic anhydrase"/>
    <property type="match status" value="1"/>
</dbReference>
<keyword evidence="4 7" id="KW-0456">Lyase</keyword>
<dbReference type="GO" id="GO:0008270">
    <property type="term" value="F:zinc ion binding"/>
    <property type="evidence" value="ECO:0007669"/>
    <property type="project" value="UniProtKB-UniRule"/>
</dbReference>
<name>A0A2P6AUL3_9GAMM</name>
<evidence type="ECO:0000256" key="6">
    <source>
        <dbReference type="PIRSR" id="PIRSR601765-1"/>
    </source>
</evidence>
<reference evidence="9" key="1">
    <citation type="submission" date="2018-02" db="EMBL/GenBank/DDBJ databases">
        <title>Genome sequencing of Solimonas sp. HR-BB.</title>
        <authorList>
            <person name="Lee Y."/>
            <person name="Jeon C.O."/>
        </authorList>
    </citation>
    <scope>NUCLEOTIDE SEQUENCE [LARGE SCALE GENOMIC DNA]</scope>
    <source>
        <strain evidence="9">HR-E</strain>
    </source>
</reference>
<evidence type="ECO:0000256" key="3">
    <source>
        <dbReference type="ARBA" id="ARBA00022833"/>
    </source>
</evidence>
<comment type="function">
    <text evidence="7">Reversible hydration of carbon dioxide.</text>
</comment>
<keyword evidence="3 6" id="KW-0862">Zinc</keyword>
<feature type="binding site" evidence="6">
    <location>
        <position position="100"/>
    </location>
    <ligand>
        <name>Zn(2+)</name>
        <dbReference type="ChEBI" id="CHEBI:29105"/>
    </ligand>
</feature>
<dbReference type="SUPFAM" id="SSF53056">
    <property type="entry name" value="beta-carbonic anhydrase, cab"/>
    <property type="match status" value="1"/>
</dbReference>
<comment type="cofactor">
    <cofactor evidence="6">
        <name>Zn(2+)</name>
        <dbReference type="ChEBI" id="CHEBI:29105"/>
    </cofactor>
    <text evidence="6">Binds 1 zinc ion per subunit.</text>
</comment>
<dbReference type="Pfam" id="PF00484">
    <property type="entry name" value="Pro_CA"/>
    <property type="match status" value="1"/>
</dbReference>
<keyword evidence="9" id="KW-1185">Reference proteome</keyword>
<feature type="binding site" evidence="6">
    <location>
        <position position="97"/>
    </location>
    <ligand>
        <name>Zn(2+)</name>
        <dbReference type="ChEBI" id="CHEBI:29105"/>
    </ligand>
</feature>
<feature type="binding site" evidence="6">
    <location>
        <position position="43"/>
    </location>
    <ligand>
        <name>Zn(2+)</name>
        <dbReference type="ChEBI" id="CHEBI:29105"/>
    </ligand>
</feature>
<evidence type="ECO:0000313" key="9">
    <source>
        <dbReference type="Proteomes" id="UP000243900"/>
    </source>
</evidence>
<accession>A0A2P6AUL3</accession>
<gene>
    <name evidence="8" type="ORF">C5O18_01750</name>
</gene>
<evidence type="ECO:0000256" key="1">
    <source>
        <dbReference type="ARBA" id="ARBA00006217"/>
    </source>
</evidence>
<dbReference type="EC" id="4.2.1.1" evidence="7"/>
<dbReference type="PROSITE" id="PS00705">
    <property type="entry name" value="PROK_CO2_ANHYDRASE_2"/>
    <property type="match status" value="1"/>
</dbReference>
<organism evidence="8 9">
    <name type="scientific">Amnimonas aquatica</name>
    <dbReference type="NCBI Taxonomy" id="2094561"/>
    <lineage>
        <taxon>Bacteria</taxon>
        <taxon>Pseudomonadati</taxon>
        <taxon>Pseudomonadota</taxon>
        <taxon>Gammaproteobacteria</taxon>
        <taxon>Moraxellales</taxon>
        <taxon>Moraxellaceae</taxon>
        <taxon>Amnimonas</taxon>
    </lineage>
</organism>
<evidence type="ECO:0000256" key="4">
    <source>
        <dbReference type="ARBA" id="ARBA00023239"/>
    </source>
</evidence>
<evidence type="ECO:0000256" key="2">
    <source>
        <dbReference type="ARBA" id="ARBA00022723"/>
    </source>
</evidence>
<evidence type="ECO:0000313" key="8">
    <source>
        <dbReference type="EMBL" id="PQA50822.1"/>
    </source>
</evidence>
<sequence>MVLDDLFRNNRQWAESVKAGDPHFFEKLKHQQTPEFLWIGCADSRVPANEIMGLLPGEVFVHRNVANLVIHTDMNCLSVLQYAVEVLKVKHILVTGHYGCGGVKAALEHQEFGLIDNWLRHIKDIYRIHEDKFAGLNAQQRTDLMCELNVIEQVSNVCHTTIIQNAWRQGQDVSVHGFIFSIGDGILRDLGVHYSAGNQLPAIYRMQD</sequence>
<comment type="caution">
    <text evidence="8">The sequence shown here is derived from an EMBL/GenBank/DDBJ whole genome shotgun (WGS) entry which is preliminary data.</text>
</comment>
<dbReference type="AlphaFoldDB" id="A0A2P6AUL3"/>
<dbReference type="CDD" id="cd00883">
    <property type="entry name" value="beta_CA_cladeA"/>
    <property type="match status" value="1"/>
</dbReference>
<evidence type="ECO:0000256" key="7">
    <source>
        <dbReference type="RuleBase" id="RU003956"/>
    </source>
</evidence>
<dbReference type="PROSITE" id="PS00704">
    <property type="entry name" value="PROK_CO2_ANHYDRASE_1"/>
    <property type="match status" value="1"/>
</dbReference>
<dbReference type="NCBIfam" id="NF007756">
    <property type="entry name" value="PRK10437.1"/>
    <property type="match status" value="1"/>
</dbReference>
<dbReference type="InterPro" id="IPR036874">
    <property type="entry name" value="Carbonic_anhydrase_sf"/>
</dbReference>
<dbReference type="EMBL" id="PTQZ01000017">
    <property type="protein sequence ID" value="PQA50822.1"/>
    <property type="molecule type" value="Genomic_DNA"/>
</dbReference>
<proteinExistence type="inferred from homology"/>
<dbReference type="InterPro" id="IPR001765">
    <property type="entry name" value="Carbonic_anhydrase"/>
</dbReference>
<dbReference type="GO" id="GO:0015976">
    <property type="term" value="P:carbon utilization"/>
    <property type="evidence" value="ECO:0007669"/>
    <property type="project" value="InterPro"/>
</dbReference>
<dbReference type="InterPro" id="IPR015892">
    <property type="entry name" value="Carbonic_anhydrase_CS"/>
</dbReference>
<dbReference type="Gene3D" id="3.40.1050.10">
    <property type="entry name" value="Carbonic anhydrase"/>
    <property type="match status" value="1"/>
</dbReference>
<dbReference type="PANTHER" id="PTHR11002">
    <property type="entry name" value="CARBONIC ANHYDRASE"/>
    <property type="match status" value="1"/>
</dbReference>
<dbReference type="OrthoDB" id="9797527at2"/>
<dbReference type="PANTHER" id="PTHR11002:SF76">
    <property type="entry name" value="CARBONIC ANHYDRASE"/>
    <property type="match status" value="1"/>
</dbReference>